<accession>A0ABY3C6Z5</accession>
<sequence>MQMENSKNEINKRIQQLDPEKRAALADIVKEKMAQRERSPEMPADYDVVILGGGLAGSGLARQLIRRRKATRILVVEKSTFPCPEVAFKVGESVTELGSYYLREVLELHEHLNEEQIEKAGVRYFFSFEDNQDITRRMEVGLKRFPPVPGYQLDRGRLENYLYKANCSEGVTFWDNCRVADIAVGNPHKITVKRGTEQHEVTTKWIVDATGRAGTLKRKLDLAEQTQHASSSAWFRISGVVSVETWTDNLKWKERIAPGIRQIGTIHLMGKGYWVWIIVLPSNATSIGIVADPEYHSLSEFNSLEKMIQWLHKHEPQCAAVIEARKDQIQDFLAVKHFSHGCKRLFSKDRWCITGEAGVFADPFYSPGTDFISINNTLICDLLMRDFEGEEIAALAEQYNFNLLGLFKLYLNTYQNQYPVMGNEQVMLAKIIWDWAIYWGVNAFMFFRENKSFDLQWLSTVQSEMRRFNELNNTMQSLFKEWDRIENPVVSDQLFSLLDLEFLYKLHTGLVVDLDSEESRAQLIENIRTLEILAREYCRYVSALKDPAEPSMKAAQELIESLKLDQSLTASERMQNDLSTIWLSKRQQSIA</sequence>
<organism evidence="1 2">
    <name type="scientific">Candidatus Methylobacter oryzae</name>
    <dbReference type="NCBI Taxonomy" id="2497749"/>
    <lineage>
        <taxon>Bacteria</taxon>
        <taxon>Pseudomonadati</taxon>
        <taxon>Pseudomonadota</taxon>
        <taxon>Gammaproteobacteria</taxon>
        <taxon>Methylococcales</taxon>
        <taxon>Methylococcaceae</taxon>
        <taxon>Methylobacter</taxon>
    </lineage>
</organism>
<dbReference type="InterPro" id="IPR050816">
    <property type="entry name" value="Flavin-dep_Halogenase_NPB"/>
</dbReference>
<protein>
    <submittedName>
        <fullName evidence="1">FAD-dependent oxidoreductase</fullName>
    </submittedName>
</protein>
<dbReference type="InterPro" id="IPR006905">
    <property type="entry name" value="Flavin_halogenase"/>
</dbReference>
<dbReference type="PANTHER" id="PTHR43747:SF1">
    <property type="entry name" value="SLR1998 PROTEIN"/>
    <property type="match status" value="1"/>
</dbReference>
<name>A0ABY3C6Z5_9GAMM</name>
<dbReference type="Proteomes" id="UP000733744">
    <property type="component" value="Unassembled WGS sequence"/>
</dbReference>
<evidence type="ECO:0000313" key="2">
    <source>
        <dbReference type="Proteomes" id="UP000733744"/>
    </source>
</evidence>
<dbReference type="EMBL" id="RYFG02000116">
    <property type="protein sequence ID" value="TRW90764.1"/>
    <property type="molecule type" value="Genomic_DNA"/>
</dbReference>
<proteinExistence type="predicted"/>
<keyword evidence="2" id="KW-1185">Reference proteome</keyword>
<dbReference type="Gene3D" id="3.50.50.60">
    <property type="entry name" value="FAD/NAD(P)-binding domain"/>
    <property type="match status" value="1"/>
</dbReference>
<gene>
    <name evidence="1" type="ORF">EKO24_018375</name>
</gene>
<dbReference type="InterPro" id="IPR036188">
    <property type="entry name" value="FAD/NAD-bd_sf"/>
</dbReference>
<comment type="caution">
    <text evidence="1">The sequence shown here is derived from an EMBL/GenBank/DDBJ whole genome shotgun (WGS) entry which is preliminary data.</text>
</comment>
<evidence type="ECO:0000313" key="1">
    <source>
        <dbReference type="EMBL" id="TRW90764.1"/>
    </source>
</evidence>
<dbReference type="PANTHER" id="PTHR43747">
    <property type="entry name" value="FAD-BINDING PROTEIN"/>
    <property type="match status" value="1"/>
</dbReference>
<dbReference type="Pfam" id="PF04820">
    <property type="entry name" value="Trp_halogenase"/>
    <property type="match status" value="1"/>
</dbReference>
<reference evidence="1 2" key="1">
    <citation type="journal article" date="2019" name="Antonie Van Leeuwenhoek">
        <title>Description of 'Ca. Methylobacter oryzae' KRF1, a novel species from the environmentally important Methylobacter clade 2.</title>
        <authorList>
            <person name="Khatri K."/>
            <person name="Mohite J.A."/>
            <person name="Pandit P.S."/>
            <person name="Bahulikar R."/>
            <person name="Rahalkar M.C."/>
        </authorList>
    </citation>
    <scope>NUCLEOTIDE SEQUENCE [LARGE SCALE GENOMIC DNA]</scope>
    <source>
        <strain evidence="1 2">KRF1</strain>
    </source>
</reference>
<dbReference type="SUPFAM" id="SSF51905">
    <property type="entry name" value="FAD/NAD(P)-binding domain"/>
    <property type="match status" value="1"/>
</dbReference>